<accession>A0A3M2LBT2</accession>
<dbReference type="SMART" id="SM00530">
    <property type="entry name" value="HTH_XRE"/>
    <property type="match status" value="1"/>
</dbReference>
<dbReference type="AlphaFoldDB" id="A0A3M2LBT2"/>
<sequence>MSDGSSLFGPELRRLRLAAGWTLDRLAGRVHYSKSHLSKVETGQKRPTPGLARLCDVTLEAGGVLAALVPERPARAAGTPPAGAAPVSDEGEVWVVRMDRTDGSSHFAALDRRQVAMAGAGSILAVGLGGPRAAADATGSTLLEAAGALLTQFRGLGQASEPGLLIPALAAQTHGVEQLARRSSTPRARRELLVLAARFAEYTGWMAQESGNDEAALWWTDRAVALAEAGDDPHLAAYGLVRRGLVSLLRGDVATAAALTERALASPVSPRVRGLAAQHLAQARAVAGDERAAMSALDRARELLNRAADVERGAMIGASHVPDLVTTYTAWCLHELGQPARAAELYARESARVPAHALRSGTRNGVRLALAHATAGEIDACCAVLAPLLGRPGAVRSATIAADLRRTARVLGRHRRHPAVRELGPDLAAALTTL</sequence>
<dbReference type="RefSeq" id="WP_122399098.1">
    <property type="nucleotide sequence ID" value="NZ_RFFJ01000175.1"/>
</dbReference>
<dbReference type="Gene3D" id="1.10.260.40">
    <property type="entry name" value="lambda repressor-like DNA-binding domains"/>
    <property type="match status" value="1"/>
</dbReference>
<gene>
    <name evidence="2" type="ORF">EBN88_23660</name>
</gene>
<evidence type="ECO:0000313" key="2">
    <source>
        <dbReference type="EMBL" id="RMI34546.1"/>
    </source>
</evidence>
<dbReference type="Pfam" id="PF13560">
    <property type="entry name" value="HTH_31"/>
    <property type="match status" value="1"/>
</dbReference>
<name>A0A3M2LBT2_9ACTN</name>
<dbReference type="EMBL" id="RFFJ01000175">
    <property type="protein sequence ID" value="RMI34546.1"/>
    <property type="molecule type" value="Genomic_DNA"/>
</dbReference>
<reference evidence="2 3" key="1">
    <citation type="submission" date="2018-10" db="EMBL/GenBank/DDBJ databases">
        <title>Isolation, diversity and antifungal activity of actinobacteria from wheat.</title>
        <authorList>
            <person name="Han C."/>
        </authorList>
    </citation>
    <scope>NUCLEOTIDE SEQUENCE [LARGE SCALE GENOMIC DNA]</scope>
    <source>
        <strain evidence="2 3">NEAU-YY642</strain>
    </source>
</reference>
<keyword evidence="3" id="KW-1185">Reference proteome</keyword>
<organism evidence="2 3">
    <name type="scientific">Streptomyces triticirhizae</name>
    <dbReference type="NCBI Taxonomy" id="2483353"/>
    <lineage>
        <taxon>Bacteria</taxon>
        <taxon>Bacillati</taxon>
        <taxon>Actinomycetota</taxon>
        <taxon>Actinomycetes</taxon>
        <taxon>Kitasatosporales</taxon>
        <taxon>Streptomycetaceae</taxon>
        <taxon>Streptomyces</taxon>
    </lineage>
</organism>
<protein>
    <submittedName>
        <fullName evidence="2">Helix-turn-helix domain-containing protein</fullName>
    </submittedName>
</protein>
<feature type="domain" description="HTH cro/C1-type" evidence="1">
    <location>
        <begin position="12"/>
        <end position="57"/>
    </location>
</feature>
<proteinExistence type="predicted"/>
<dbReference type="Proteomes" id="UP000278673">
    <property type="component" value="Unassembled WGS sequence"/>
</dbReference>
<dbReference type="SUPFAM" id="SSF48452">
    <property type="entry name" value="TPR-like"/>
    <property type="match status" value="1"/>
</dbReference>
<comment type="caution">
    <text evidence="2">The sequence shown here is derived from an EMBL/GenBank/DDBJ whole genome shotgun (WGS) entry which is preliminary data.</text>
</comment>
<dbReference type="PROSITE" id="PS50943">
    <property type="entry name" value="HTH_CROC1"/>
    <property type="match status" value="1"/>
</dbReference>
<dbReference type="GO" id="GO:0003677">
    <property type="term" value="F:DNA binding"/>
    <property type="evidence" value="ECO:0007669"/>
    <property type="project" value="InterPro"/>
</dbReference>
<evidence type="ECO:0000259" key="1">
    <source>
        <dbReference type="PROSITE" id="PS50943"/>
    </source>
</evidence>
<evidence type="ECO:0000313" key="3">
    <source>
        <dbReference type="Proteomes" id="UP000278673"/>
    </source>
</evidence>
<dbReference type="Gene3D" id="1.25.40.10">
    <property type="entry name" value="Tetratricopeptide repeat domain"/>
    <property type="match status" value="1"/>
</dbReference>
<dbReference type="InterPro" id="IPR010982">
    <property type="entry name" value="Lambda_DNA-bd_dom_sf"/>
</dbReference>
<dbReference type="SUPFAM" id="SSF47413">
    <property type="entry name" value="lambda repressor-like DNA-binding domains"/>
    <property type="match status" value="1"/>
</dbReference>
<dbReference type="InterPro" id="IPR011990">
    <property type="entry name" value="TPR-like_helical_dom_sf"/>
</dbReference>
<dbReference type="CDD" id="cd00093">
    <property type="entry name" value="HTH_XRE"/>
    <property type="match status" value="1"/>
</dbReference>
<dbReference type="InterPro" id="IPR001387">
    <property type="entry name" value="Cro/C1-type_HTH"/>
</dbReference>